<evidence type="ECO:0000313" key="3">
    <source>
        <dbReference type="EMBL" id="TCN70088.1"/>
    </source>
</evidence>
<feature type="domain" description="Type IX secretion system protein PorV" evidence="2">
    <location>
        <begin position="23"/>
        <end position="257"/>
    </location>
</feature>
<dbReference type="RefSeq" id="WP_262709460.1">
    <property type="nucleotide sequence ID" value="NZ_SLWB01000004.1"/>
</dbReference>
<dbReference type="NCBIfam" id="NF033710">
    <property type="entry name" value="T9SS_OM_PorV"/>
    <property type="match status" value="1"/>
</dbReference>
<evidence type="ECO:0000256" key="1">
    <source>
        <dbReference type="SAM" id="SignalP"/>
    </source>
</evidence>
<protein>
    <recommendedName>
        <fullName evidence="2">Type IX secretion system protein PorV domain-containing protein</fullName>
    </recommendedName>
</protein>
<dbReference type="InterPro" id="IPR047799">
    <property type="entry name" value="T9SS_OM_PorV"/>
</dbReference>
<dbReference type="NCBIfam" id="NF033709">
    <property type="entry name" value="PorV_fam"/>
    <property type="match status" value="1"/>
</dbReference>
<feature type="chain" id="PRO_5020928152" description="Type IX secretion system protein PorV domain-containing protein" evidence="1">
    <location>
        <begin position="21"/>
        <end position="368"/>
    </location>
</feature>
<sequence length="368" mass="40579">MFRPFLLLGSLLVLSSNLFGQDSQINMGAPFLTITPDARSAGYGDQGVASSPDNSSQYWNPAKYSFSNSKYGGSYSFTPWLNNIADDINLHFLSGFYRFDDKQTVSASLRYFSLGNISFRDDFGNVTSDFKPNEFAIDLAYSRKLTESFSAAIAFRYLRSDLMGSNAIPDLNVETKAASAFAADIALYYQKRADKNEYALGVNISNIGPKISYSDVGEKSFIPTNLRIGARYTRTIGEKSKISGLLETSKLLVPSPNIENGIDKNADKGVIDGIFSSFGDAKGGFSEELKEFVYSIGAEYSYANIFALRTGYFHEAETKGNRKFYTFGVGINYKAFTVDASYLIPSSGGRNNPLDNTFRFSIGVQIPR</sequence>
<feature type="signal peptide" evidence="1">
    <location>
        <begin position="1"/>
        <end position="20"/>
    </location>
</feature>
<dbReference type="SUPFAM" id="SSF56935">
    <property type="entry name" value="Porins"/>
    <property type="match status" value="1"/>
</dbReference>
<evidence type="ECO:0000313" key="4">
    <source>
        <dbReference type="Proteomes" id="UP000294830"/>
    </source>
</evidence>
<keyword evidence="1" id="KW-0732">Signal</keyword>
<organism evidence="3 4">
    <name type="scientific">Acetobacteroides hydrogenigenes</name>
    <dbReference type="NCBI Taxonomy" id="979970"/>
    <lineage>
        <taxon>Bacteria</taxon>
        <taxon>Pseudomonadati</taxon>
        <taxon>Bacteroidota</taxon>
        <taxon>Bacteroidia</taxon>
        <taxon>Bacteroidales</taxon>
        <taxon>Rikenellaceae</taxon>
        <taxon>Acetobacteroides</taxon>
    </lineage>
</organism>
<accession>A0A4R2ELW4</accession>
<comment type="caution">
    <text evidence="3">The sequence shown here is derived from an EMBL/GenBank/DDBJ whole genome shotgun (WGS) entry which is preliminary data.</text>
</comment>
<dbReference type="InterPro" id="IPR045741">
    <property type="entry name" value="PorV"/>
</dbReference>
<name>A0A4R2ELW4_9BACT</name>
<gene>
    <name evidence="3" type="ORF">CLV25_10439</name>
</gene>
<dbReference type="Proteomes" id="UP000294830">
    <property type="component" value="Unassembled WGS sequence"/>
</dbReference>
<dbReference type="EMBL" id="SLWB01000004">
    <property type="protein sequence ID" value="TCN70088.1"/>
    <property type="molecule type" value="Genomic_DNA"/>
</dbReference>
<proteinExistence type="predicted"/>
<dbReference type="AlphaFoldDB" id="A0A4R2ELW4"/>
<evidence type="ECO:0000259" key="2">
    <source>
        <dbReference type="Pfam" id="PF19572"/>
    </source>
</evidence>
<reference evidence="3 4" key="1">
    <citation type="submission" date="2019-03" db="EMBL/GenBank/DDBJ databases">
        <title>Genomic Encyclopedia of Archaeal and Bacterial Type Strains, Phase II (KMG-II): from individual species to whole genera.</title>
        <authorList>
            <person name="Goeker M."/>
        </authorList>
    </citation>
    <scope>NUCLEOTIDE SEQUENCE [LARGE SCALE GENOMIC DNA]</scope>
    <source>
        <strain evidence="3 4">RL-C</strain>
    </source>
</reference>
<dbReference type="Pfam" id="PF19572">
    <property type="entry name" value="PorV"/>
    <property type="match status" value="1"/>
</dbReference>
<keyword evidence="4" id="KW-1185">Reference proteome</keyword>
<dbReference type="Gene3D" id="2.40.160.60">
    <property type="entry name" value="Outer membrane protein transport protein (OMPP1/FadL/TodX)"/>
    <property type="match status" value="2"/>
</dbReference>